<accession>A0ABY1QI86</accession>
<gene>
    <name evidence="1" type="ORF">SAMN06265222_11492</name>
</gene>
<comment type="caution">
    <text evidence="1">The sequence shown here is derived from an EMBL/GenBank/DDBJ whole genome shotgun (WGS) entry which is preliminary data.</text>
</comment>
<organism evidence="1 2">
    <name type="scientific">Neorhodopirellula lusitana</name>
    <dbReference type="NCBI Taxonomy" id="445327"/>
    <lineage>
        <taxon>Bacteria</taxon>
        <taxon>Pseudomonadati</taxon>
        <taxon>Planctomycetota</taxon>
        <taxon>Planctomycetia</taxon>
        <taxon>Pirellulales</taxon>
        <taxon>Pirellulaceae</taxon>
        <taxon>Neorhodopirellula</taxon>
    </lineage>
</organism>
<sequence>MLKDEAQVKTTTFSQNDGRQLTMDILIARKLGHRHRATSNNRSVTLSAYPAMAQMVPQGNRNEKSSRLVYAIPALRSRGFIQ</sequence>
<name>A0ABY1QI86_9BACT</name>
<evidence type="ECO:0000313" key="1">
    <source>
        <dbReference type="EMBL" id="SMP71664.1"/>
    </source>
</evidence>
<dbReference type="Proteomes" id="UP001158067">
    <property type="component" value="Unassembled WGS sequence"/>
</dbReference>
<proteinExistence type="predicted"/>
<keyword evidence="2" id="KW-1185">Reference proteome</keyword>
<protein>
    <submittedName>
        <fullName evidence="1">Uncharacterized protein</fullName>
    </submittedName>
</protein>
<dbReference type="EMBL" id="FXUG01000014">
    <property type="protein sequence ID" value="SMP71664.1"/>
    <property type="molecule type" value="Genomic_DNA"/>
</dbReference>
<reference evidence="1 2" key="1">
    <citation type="submission" date="2017-05" db="EMBL/GenBank/DDBJ databases">
        <authorList>
            <person name="Varghese N."/>
            <person name="Submissions S."/>
        </authorList>
    </citation>
    <scope>NUCLEOTIDE SEQUENCE [LARGE SCALE GENOMIC DNA]</scope>
    <source>
        <strain evidence="1 2">DSM 25457</strain>
    </source>
</reference>
<evidence type="ECO:0000313" key="2">
    <source>
        <dbReference type="Proteomes" id="UP001158067"/>
    </source>
</evidence>